<dbReference type="EMBL" id="AQRA01000001">
    <property type="protein sequence ID" value="EZH76038.1"/>
    <property type="molecule type" value="Genomic_DNA"/>
</dbReference>
<dbReference type="eggNOG" id="ENOG5032RDS">
    <property type="taxonomic scope" value="Bacteria"/>
</dbReference>
<dbReference type="OrthoDB" id="1417969at2"/>
<reference evidence="1 2" key="1">
    <citation type="submission" date="2014-04" db="EMBL/GenBank/DDBJ databases">
        <title>Aquimarina sp. 22II-S11-z7 Genome Sequencing.</title>
        <authorList>
            <person name="Lai Q."/>
        </authorList>
    </citation>
    <scope>NUCLEOTIDE SEQUENCE [LARGE SCALE GENOMIC DNA]</scope>
    <source>
        <strain evidence="1 2">22II-S11-z7</strain>
    </source>
</reference>
<organism evidence="1 2">
    <name type="scientific">Aquimarina atlantica</name>
    <dbReference type="NCBI Taxonomy" id="1317122"/>
    <lineage>
        <taxon>Bacteria</taxon>
        <taxon>Pseudomonadati</taxon>
        <taxon>Bacteroidota</taxon>
        <taxon>Flavobacteriia</taxon>
        <taxon>Flavobacteriales</taxon>
        <taxon>Flavobacteriaceae</taxon>
        <taxon>Aquimarina</taxon>
    </lineage>
</organism>
<dbReference type="Proteomes" id="UP000023541">
    <property type="component" value="Unassembled WGS sequence"/>
</dbReference>
<name>A0A023C2A6_9FLAO</name>
<comment type="caution">
    <text evidence="1">The sequence shown here is derived from an EMBL/GenBank/DDBJ whole genome shotgun (WGS) entry which is preliminary data.</text>
</comment>
<proteinExistence type="predicted"/>
<keyword evidence="2" id="KW-1185">Reference proteome</keyword>
<gene>
    <name evidence="1" type="ORF">ATO12_04405</name>
</gene>
<dbReference type="AlphaFoldDB" id="A0A023C2A6"/>
<dbReference type="STRING" id="1317122.ATO12_04405"/>
<sequence>MNNFFYYIIFIAVLVSCSEGDVIENDISNFTAPLENCSNQNEDTFVFFKIDSQINQSLSLNFTSTTFELNTVPENLTHTIALNTTTNILMYRQFSTQIDGAAYFCSSVPPSGITVTQELKSSNGNAEIKYVVKSDTATETVYTRTITLTDITLEGAGIAIRQELLQLGEDEITVSK</sequence>
<protein>
    <submittedName>
        <fullName evidence="1">Uncharacterized protein</fullName>
    </submittedName>
</protein>
<accession>A0A023C2A6</accession>
<evidence type="ECO:0000313" key="2">
    <source>
        <dbReference type="Proteomes" id="UP000023541"/>
    </source>
</evidence>
<evidence type="ECO:0000313" key="1">
    <source>
        <dbReference type="EMBL" id="EZH76038.1"/>
    </source>
</evidence>
<dbReference type="RefSeq" id="WP_034238985.1">
    <property type="nucleotide sequence ID" value="NZ_AQRA01000001.1"/>
</dbReference>